<accession>A0A7X2H955</accession>
<evidence type="ECO:0000256" key="9">
    <source>
        <dbReference type="ARBA" id="ARBA00061210"/>
    </source>
</evidence>
<gene>
    <name evidence="13 14" type="primary">queA</name>
    <name evidence="14" type="ORF">GJB61_22940</name>
</gene>
<evidence type="ECO:0000256" key="5">
    <source>
        <dbReference type="ARBA" id="ARBA00022679"/>
    </source>
</evidence>
<keyword evidence="7 13" id="KW-0671">Queuosine biosynthesis</keyword>
<organism evidence="14 15">
    <name type="scientific">Paenibacillus monticola</name>
    <dbReference type="NCBI Taxonomy" id="2666075"/>
    <lineage>
        <taxon>Bacteria</taxon>
        <taxon>Bacillati</taxon>
        <taxon>Bacillota</taxon>
        <taxon>Bacilli</taxon>
        <taxon>Bacillales</taxon>
        <taxon>Paenibacillaceae</taxon>
        <taxon>Paenibacillus</taxon>
    </lineage>
</organism>
<dbReference type="InterPro" id="IPR042119">
    <property type="entry name" value="QueA_dom2"/>
</dbReference>
<evidence type="ECO:0000313" key="15">
    <source>
        <dbReference type="Proteomes" id="UP000463051"/>
    </source>
</evidence>
<evidence type="ECO:0000313" key="14">
    <source>
        <dbReference type="EMBL" id="MRN55842.1"/>
    </source>
</evidence>
<comment type="caution">
    <text evidence="14">The sequence shown here is derived from an EMBL/GenBank/DDBJ whole genome shotgun (WGS) entry which is preliminary data.</text>
</comment>
<comment type="subcellular location">
    <subcellularLocation>
        <location evidence="1 13">Cytoplasm</location>
    </subcellularLocation>
</comment>
<dbReference type="HAMAP" id="MF_00113">
    <property type="entry name" value="QueA"/>
    <property type="match status" value="1"/>
</dbReference>
<evidence type="ECO:0000256" key="10">
    <source>
        <dbReference type="ARBA" id="ARBA00066503"/>
    </source>
</evidence>
<keyword evidence="15" id="KW-1185">Reference proteome</keyword>
<dbReference type="InterPro" id="IPR003699">
    <property type="entry name" value="QueA"/>
</dbReference>
<dbReference type="RefSeq" id="WP_154121325.1">
    <property type="nucleotide sequence ID" value="NZ_WJXB01000010.1"/>
</dbReference>
<dbReference type="PANTHER" id="PTHR30307:SF0">
    <property type="entry name" value="S-ADENOSYLMETHIONINE:TRNA RIBOSYLTRANSFERASE-ISOMERASE"/>
    <property type="match status" value="1"/>
</dbReference>
<dbReference type="InterPro" id="IPR036100">
    <property type="entry name" value="QueA_sf"/>
</dbReference>
<keyword evidence="14" id="KW-0328">Glycosyltransferase</keyword>
<evidence type="ECO:0000256" key="6">
    <source>
        <dbReference type="ARBA" id="ARBA00022691"/>
    </source>
</evidence>
<keyword evidence="4 13" id="KW-0963">Cytoplasm</keyword>
<comment type="function">
    <text evidence="13">Transfers and isomerizes the ribose moiety from AdoMet to the 7-aminomethyl group of 7-deazaguanine (preQ1-tRNA) to give epoxyqueuosine (oQ-tRNA).</text>
</comment>
<evidence type="ECO:0000256" key="7">
    <source>
        <dbReference type="ARBA" id="ARBA00022785"/>
    </source>
</evidence>
<dbReference type="Gene3D" id="2.40.10.240">
    <property type="entry name" value="QueA-like"/>
    <property type="match status" value="1"/>
</dbReference>
<proteinExistence type="inferred from homology"/>
<evidence type="ECO:0000256" key="8">
    <source>
        <dbReference type="ARBA" id="ARBA00052751"/>
    </source>
</evidence>
<dbReference type="UniPathway" id="UPA00392"/>
<keyword evidence="5 13" id="KW-0808">Transferase</keyword>
<keyword evidence="14" id="KW-0413">Isomerase</keyword>
<dbReference type="FunFam" id="3.40.1780.10:FF:000001">
    <property type="entry name" value="S-adenosylmethionine:tRNA ribosyltransferase-isomerase"/>
    <property type="match status" value="1"/>
</dbReference>
<evidence type="ECO:0000256" key="12">
    <source>
        <dbReference type="ARBA" id="ARBA00076160"/>
    </source>
</evidence>
<dbReference type="SUPFAM" id="SSF111337">
    <property type="entry name" value="QueA-like"/>
    <property type="match status" value="1"/>
</dbReference>
<protein>
    <recommendedName>
        <fullName evidence="11 13">S-adenosylmethionine:tRNA ribosyltransferase-isomerase</fullName>
        <ecNumber evidence="10 13">2.4.99.17</ecNumber>
    </recommendedName>
    <alternativeName>
        <fullName evidence="12 13">Queuosine biosynthesis protein QueA</fullName>
    </alternativeName>
</protein>
<comment type="subunit">
    <text evidence="3 13">Monomer.</text>
</comment>
<comment type="pathway">
    <text evidence="2 13">tRNA modification; tRNA-queuosine biosynthesis.</text>
</comment>
<dbReference type="GO" id="GO:0008616">
    <property type="term" value="P:tRNA queuosine(34) biosynthetic process"/>
    <property type="evidence" value="ECO:0007669"/>
    <property type="project" value="UniProtKB-UniRule"/>
</dbReference>
<dbReference type="NCBIfam" id="NF001140">
    <property type="entry name" value="PRK00147.1"/>
    <property type="match status" value="1"/>
</dbReference>
<evidence type="ECO:0000256" key="1">
    <source>
        <dbReference type="ARBA" id="ARBA00004496"/>
    </source>
</evidence>
<sequence length="342" mass="38150">MNVDAYDFQLPEELIAQTPLSDRSASRLLLINKENGELAHRHFTDIIDHLQSGDTLVLNDTRVIPARLFGVKEDTGAKAEVLLLKNMGEDRWDALVKPGKKLKTGAVIIFSDELRAVVEDEADMGGRTLRFIYEGIFNEILDRLGSMPLPPYIKETLDDRERYQTVYAKHEGSAAAPTAGLHFTKELLEQIAAKGVNIAYLTLHVGLGTFRPMSVEKVEEHVMHAEYFVLSQETADIINATKERGGRIIAVGTTSCRTLETVGRQCQGGPLVECSGWTDIFIFPGYHFNVVDALITNFHLPKSTLVMLVSALAGREHILAAYEAAIEQKYRFFSFGDAMFIY</sequence>
<name>A0A7X2H955_9BACL</name>
<evidence type="ECO:0000256" key="11">
    <source>
        <dbReference type="ARBA" id="ARBA00069325"/>
    </source>
</evidence>
<evidence type="ECO:0000256" key="4">
    <source>
        <dbReference type="ARBA" id="ARBA00022490"/>
    </source>
</evidence>
<dbReference type="EMBL" id="WJXB01000010">
    <property type="protein sequence ID" value="MRN55842.1"/>
    <property type="molecule type" value="Genomic_DNA"/>
</dbReference>
<dbReference type="Gene3D" id="3.40.1780.10">
    <property type="entry name" value="QueA-like"/>
    <property type="match status" value="1"/>
</dbReference>
<reference evidence="14 15" key="1">
    <citation type="submission" date="2019-11" db="EMBL/GenBank/DDBJ databases">
        <title>Paenibacillus monticola sp. nov., a novel PGPR strain isolated from mountain sample in China.</title>
        <authorList>
            <person name="Zhao Q."/>
            <person name="Li H.-P."/>
            <person name="Zhang J.-L."/>
        </authorList>
    </citation>
    <scope>NUCLEOTIDE SEQUENCE [LARGE SCALE GENOMIC DNA]</scope>
    <source>
        <strain evidence="14 15">LC-T2</strain>
    </source>
</reference>
<comment type="similarity">
    <text evidence="9 13">Belongs to the QueA family.</text>
</comment>
<dbReference type="AlphaFoldDB" id="A0A7X2H955"/>
<dbReference type="EC" id="2.4.99.17" evidence="10 13"/>
<dbReference type="InterPro" id="IPR042118">
    <property type="entry name" value="QueA_dom1"/>
</dbReference>
<evidence type="ECO:0000256" key="13">
    <source>
        <dbReference type="HAMAP-Rule" id="MF_00113"/>
    </source>
</evidence>
<dbReference type="NCBIfam" id="TIGR00113">
    <property type="entry name" value="queA"/>
    <property type="match status" value="1"/>
</dbReference>
<comment type="catalytic activity">
    <reaction evidence="8 13">
        <text>7-aminomethyl-7-carbaguanosine(34) in tRNA + S-adenosyl-L-methionine = epoxyqueuosine(34) in tRNA + adenine + L-methionine + 2 H(+)</text>
        <dbReference type="Rhea" id="RHEA:32155"/>
        <dbReference type="Rhea" id="RHEA-COMP:10342"/>
        <dbReference type="Rhea" id="RHEA-COMP:18582"/>
        <dbReference type="ChEBI" id="CHEBI:15378"/>
        <dbReference type="ChEBI" id="CHEBI:16708"/>
        <dbReference type="ChEBI" id="CHEBI:57844"/>
        <dbReference type="ChEBI" id="CHEBI:59789"/>
        <dbReference type="ChEBI" id="CHEBI:82833"/>
        <dbReference type="ChEBI" id="CHEBI:194443"/>
        <dbReference type="EC" id="2.4.99.17"/>
    </reaction>
</comment>
<evidence type="ECO:0000256" key="2">
    <source>
        <dbReference type="ARBA" id="ARBA00004691"/>
    </source>
</evidence>
<dbReference type="GO" id="GO:0051075">
    <property type="term" value="F:S-adenosylmethionine:tRNA ribosyltransferase-isomerase activity"/>
    <property type="evidence" value="ECO:0007669"/>
    <property type="project" value="UniProtKB-EC"/>
</dbReference>
<dbReference type="GO" id="GO:0005737">
    <property type="term" value="C:cytoplasm"/>
    <property type="evidence" value="ECO:0007669"/>
    <property type="project" value="UniProtKB-SubCell"/>
</dbReference>
<dbReference type="PANTHER" id="PTHR30307">
    <property type="entry name" value="S-ADENOSYLMETHIONINE:TRNA RIBOSYLTRANSFERASE-ISOMERASE"/>
    <property type="match status" value="1"/>
</dbReference>
<keyword evidence="6 13" id="KW-0949">S-adenosyl-L-methionine</keyword>
<dbReference type="Proteomes" id="UP000463051">
    <property type="component" value="Unassembled WGS sequence"/>
</dbReference>
<dbReference type="Pfam" id="PF02547">
    <property type="entry name" value="Queuosine_synth"/>
    <property type="match status" value="1"/>
</dbReference>
<evidence type="ECO:0000256" key="3">
    <source>
        <dbReference type="ARBA" id="ARBA00011245"/>
    </source>
</evidence>
<dbReference type="FunFam" id="2.40.10.240:FF:000002">
    <property type="entry name" value="S-adenosylmethionine:tRNA ribosyltransferase-isomerase"/>
    <property type="match status" value="1"/>
</dbReference>